<dbReference type="Pfam" id="PF12019">
    <property type="entry name" value="GspH"/>
    <property type="match status" value="1"/>
</dbReference>
<dbReference type="GO" id="GO:0015627">
    <property type="term" value="C:type II protein secretion system complex"/>
    <property type="evidence" value="ECO:0007669"/>
    <property type="project" value="InterPro"/>
</dbReference>
<reference evidence="13 14" key="1">
    <citation type="submission" date="2016-08" db="EMBL/GenBank/DDBJ databases">
        <title>Evolution of the type three secretion system and type three effector repertoires in Xanthomonas.</title>
        <authorList>
            <person name="Merda D."/>
            <person name="Briand M."/>
            <person name="Bosis E."/>
            <person name="Rousseau C."/>
            <person name="Portier P."/>
            <person name="Jacques M.-A."/>
            <person name="Fischer-Le Saux M."/>
        </authorList>
    </citation>
    <scope>NUCLEOTIDE SEQUENCE [LARGE SCALE GENOMIC DNA]</scope>
    <source>
        <strain evidence="13 14">CFBP 3122</strain>
    </source>
</reference>
<feature type="domain" description="General secretion pathway GspH" evidence="12">
    <location>
        <begin position="51"/>
        <end position="164"/>
    </location>
</feature>
<evidence type="ECO:0000256" key="7">
    <source>
        <dbReference type="ARBA" id="ARBA00022989"/>
    </source>
</evidence>
<evidence type="ECO:0000256" key="8">
    <source>
        <dbReference type="ARBA" id="ARBA00023136"/>
    </source>
</evidence>
<keyword evidence="7 11" id="KW-1133">Transmembrane helix</keyword>
<evidence type="ECO:0000256" key="6">
    <source>
        <dbReference type="ARBA" id="ARBA00022692"/>
    </source>
</evidence>
<evidence type="ECO:0000256" key="5">
    <source>
        <dbReference type="ARBA" id="ARBA00022519"/>
    </source>
</evidence>
<dbReference type="GO" id="GO:0005886">
    <property type="term" value="C:plasma membrane"/>
    <property type="evidence" value="ECO:0007669"/>
    <property type="project" value="UniProtKB-SubCell"/>
</dbReference>
<proteinExistence type="inferred from homology"/>
<dbReference type="Gene3D" id="3.55.40.10">
    <property type="entry name" value="minor pseudopilin epsh domain"/>
    <property type="match status" value="1"/>
</dbReference>
<evidence type="ECO:0000256" key="1">
    <source>
        <dbReference type="ARBA" id="ARBA00004377"/>
    </source>
</evidence>
<name>A0A2S6Z0A8_9XANT</name>
<comment type="subcellular location">
    <subcellularLocation>
        <location evidence="1">Cell inner membrane</location>
        <topology evidence="1">Single-pass membrane protein</topology>
    </subcellularLocation>
</comment>
<evidence type="ECO:0000259" key="12">
    <source>
        <dbReference type="Pfam" id="PF12019"/>
    </source>
</evidence>
<comment type="similarity">
    <text evidence="9">Belongs to the GSP H family.</text>
</comment>
<sequence>MQKGLESCARGYTAVELLIVMAVLGLLAAIALPNFNGLIERQRMQTRIHLLTAHLALARSMAIMRRTAVSVCPSADGTMCRTDSNWSAGWILFADPSNQGQPSSALSILRVERHPTKQRLSITSTAGRPLIRFMPDGRSGGSNATISLCIRAAQVADVVINNSGRARSVRYASARSCPAPTGT</sequence>
<dbReference type="InterPro" id="IPR045584">
    <property type="entry name" value="Pilin-like"/>
</dbReference>
<dbReference type="AlphaFoldDB" id="A0A2S6Z0A8"/>
<dbReference type="GO" id="GO:0015628">
    <property type="term" value="P:protein secretion by the type II secretion system"/>
    <property type="evidence" value="ECO:0007669"/>
    <property type="project" value="InterPro"/>
</dbReference>
<dbReference type="Proteomes" id="UP000238270">
    <property type="component" value="Unassembled WGS sequence"/>
</dbReference>
<dbReference type="InterPro" id="IPR012902">
    <property type="entry name" value="N_methyl_site"/>
</dbReference>
<evidence type="ECO:0000256" key="3">
    <source>
        <dbReference type="ARBA" id="ARBA00022475"/>
    </source>
</evidence>
<feature type="transmembrane region" description="Helical" evidence="11">
    <location>
        <begin position="12"/>
        <end position="35"/>
    </location>
</feature>
<evidence type="ECO:0000256" key="9">
    <source>
        <dbReference type="ARBA" id="ARBA00025772"/>
    </source>
</evidence>
<organism evidence="13 14">
    <name type="scientific">Xanthomonas arboricola pv. populi</name>
    <dbReference type="NCBI Taxonomy" id="487823"/>
    <lineage>
        <taxon>Bacteria</taxon>
        <taxon>Pseudomonadati</taxon>
        <taxon>Pseudomonadota</taxon>
        <taxon>Gammaproteobacteria</taxon>
        <taxon>Lysobacterales</taxon>
        <taxon>Lysobacteraceae</taxon>
        <taxon>Xanthomonas</taxon>
    </lineage>
</organism>
<comment type="caution">
    <text evidence="13">The sequence shown here is derived from an EMBL/GenBank/DDBJ whole genome shotgun (WGS) entry which is preliminary data.</text>
</comment>
<evidence type="ECO:0000256" key="10">
    <source>
        <dbReference type="ARBA" id="ARBA00030775"/>
    </source>
</evidence>
<evidence type="ECO:0000256" key="4">
    <source>
        <dbReference type="ARBA" id="ARBA00022481"/>
    </source>
</evidence>
<protein>
    <recommendedName>
        <fullName evidence="2">Type II secretion system protein H</fullName>
    </recommendedName>
    <alternativeName>
        <fullName evidence="10">General secretion pathway protein H</fullName>
    </alternativeName>
</protein>
<evidence type="ECO:0000256" key="2">
    <source>
        <dbReference type="ARBA" id="ARBA00021549"/>
    </source>
</evidence>
<evidence type="ECO:0000313" key="14">
    <source>
        <dbReference type="Proteomes" id="UP000238270"/>
    </source>
</evidence>
<keyword evidence="6 11" id="KW-0812">Transmembrane</keyword>
<accession>A0A2S6Z0A8</accession>
<keyword evidence="8 11" id="KW-0472">Membrane</keyword>
<dbReference type="NCBIfam" id="TIGR02532">
    <property type="entry name" value="IV_pilin_GFxxxE"/>
    <property type="match status" value="1"/>
</dbReference>
<dbReference type="RefSeq" id="WP_104599277.1">
    <property type="nucleotide sequence ID" value="NZ_MIGV01000035.1"/>
</dbReference>
<evidence type="ECO:0000256" key="11">
    <source>
        <dbReference type="SAM" id="Phobius"/>
    </source>
</evidence>
<dbReference type="SUPFAM" id="SSF54523">
    <property type="entry name" value="Pili subunits"/>
    <property type="match status" value="1"/>
</dbReference>
<gene>
    <name evidence="13" type="ORF">XaplCFBP3122_18820</name>
</gene>
<keyword evidence="5" id="KW-0997">Cell inner membrane</keyword>
<evidence type="ECO:0000313" key="13">
    <source>
        <dbReference type="EMBL" id="PPT73838.1"/>
    </source>
</evidence>
<keyword evidence="3" id="KW-1003">Cell membrane</keyword>
<keyword evidence="4" id="KW-0488">Methylation</keyword>
<dbReference type="EMBL" id="MIGV01000035">
    <property type="protein sequence ID" value="PPT73838.1"/>
    <property type="molecule type" value="Genomic_DNA"/>
</dbReference>
<dbReference type="InterPro" id="IPR022346">
    <property type="entry name" value="T2SS_GspH"/>
</dbReference>